<sequence length="84" mass="8563">MRILASNLGIRSRSAQRLDAAAHRHRIPVLESSPRGLLGVAAALLLLSGLWATAGPAQAAAGVVPGRQLPALSVAPEAGLKLRG</sequence>
<accession>A0A3N3ZN63</accession>
<gene>
    <name evidence="1" type="ORF">EDL96_11130</name>
</gene>
<organism evidence="1 2">
    <name type="scientific">Kocuria soli</name>
    <dbReference type="NCBI Taxonomy" id="2485125"/>
    <lineage>
        <taxon>Bacteria</taxon>
        <taxon>Bacillati</taxon>
        <taxon>Actinomycetota</taxon>
        <taxon>Actinomycetes</taxon>
        <taxon>Micrococcales</taxon>
        <taxon>Micrococcaceae</taxon>
        <taxon>Kocuria</taxon>
    </lineage>
</organism>
<dbReference type="RefSeq" id="WP_123826108.1">
    <property type="nucleotide sequence ID" value="NZ_RKMF01000014.1"/>
</dbReference>
<name>A0A3N3ZN63_9MICC</name>
<reference evidence="1 2" key="1">
    <citation type="submission" date="2018-10" db="EMBL/GenBank/DDBJ databases">
        <title>Kocuria sp. M5W7-7, whole genome shotgun sequence.</title>
        <authorList>
            <person name="Tuo L."/>
        </authorList>
    </citation>
    <scope>NUCLEOTIDE SEQUENCE [LARGE SCALE GENOMIC DNA]</scope>
    <source>
        <strain evidence="1 2">M5W7-7</strain>
    </source>
</reference>
<dbReference type="AlphaFoldDB" id="A0A3N3ZN63"/>
<proteinExistence type="predicted"/>
<dbReference type="Proteomes" id="UP000270616">
    <property type="component" value="Unassembled WGS sequence"/>
</dbReference>
<keyword evidence="2" id="KW-1185">Reference proteome</keyword>
<dbReference type="EMBL" id="RKMF01000014">
    <property type="protein sequence ID" value="ROZ62231.1"/>
    <property type="molecule type" value="Genomic_DNA"/>
</dbReference>
<evidence type="ECO:0000313" key="1">
    <source>
        <dbReference type="EMBL" id="ROZ62231.1"/>
    </source>
</evidence>
<protein>
    <submittedName>
        <fullName evidence="1">Uncharacterized protein</fullName>
    </submittedName>
</protein>
<evidence type="ECO:0000313" key="2">
    <source>
        <dbReference type="Proteomes" id="UP000270616"/>
    </source>
</evidence>
<comment type="caution">
    <text evidence="1">The sequence shown here is derived from an EMBL/GenBank/DDBJ whole genome shotgun (WGS) entry which is preliminary data.</text>
</comment>